<evidence type="ECO:0000313" key="20">
    <source>
        <dbReference type="EMBL" id="KAH7130754.1"/>
    </source>
</evidence>
<evidence type="ECO:0000256" key="16">
    <source>
        <dbReference type="PIRSR" id="PIRSR000724-1"/>
    </source>
</evidence>
<keyword evidence="15" id="KW-0324">Glycolysis</keyword>
<comment type="subcellular location">
    <subcellularLocation>
        <location evidence="3">Cytoplasm</location>
    </subcellularLocation>
</comment>
<feature type="binding site" evidence="16">
    <location>
        <begin position="24"/>
        <end position="26"/>
    </location>
    <ligand>
        <name>substrate</name>
    </ligand>
</feature>
<dbReference type="InterPro" id="IPR015911">
    <property type="entry name" value="Phosphoglycerate_kinase_CS"/>
</dbReference>
<dbReference type="HAMAP" id="MF_00145">
    <property type="entry name" value="Phosphoglyc_kinase"/>
    <property type="match status" value="1"/>
</dbReference>
<evidence type="ECO:0000256" key="13">
    <source>
        <dbReference type="ARBA" id="ARBA00022840"/>
    </source>
</evidence>
<evidence type="ECO:0000256" key="7">
    <source>
        <dbReference type="ARBA" id="ARBA00013061"/>
    </source>
</evidence>
<dbReference type="PANTHER" id="PTHR11406:SF0">
    <property type="entry name" value="PHOSPHOGLYCERATE KINASE"/>
    <property type="match status" value="1"/>
</dbReference>
<evidence type="ECO:0000256" key="1">
    <source>
        <dbReference type="ARBA" id="ARBA00000642"/>
    </source>
</evidence>
<comment type="caution">
    <text evidence="20">The sequence shown here is derived from an EMBL/GenBank/DDBJ whole genome shotgun (WGS) entry which is preliminary data.</text>
</comment>
<dbReference type="FunFam" id="3.40.50.1260:FF:000019">
    <property type="entry name" value="Phosphoglycerate kinase 1"/>
    <property type="match status" value="1"/>
</dbReference>
<dbReference type="CDD" id="cd00318">
    <property type="entry name" value="Phosphoglycerate_kinase"/>
    <property type="match status" value="1"/>
</dbReference>
<evidence type="ECO:0000256" key="18">
    <source>
        <dbReference type="RuleBase" id="RU000532"/>
    </source>
</evidence>
<accession>A0A9P9E4Z8</accession>
<dbReference type="GO" id="GO:0006094">
    <property type="term" value="P:gluconeogenesis"/>
    <property type="evidence" value="ECO:0007669"/>
    <property type="project" value="TreeGrafter"/>
</dbReference>
<evidence type="ECO:0000256" key="2">
    <source>
        <dbReference type="ARBA" id="ARBA00001946"/>
    </source>
</evidence>
<evidence type="ECO:0000256" key="4">
    <source>
        <dbReference type="ARBA" id="ARBA00004838"/>
    </source>
</evidence>
<feature type="binding site" evidence="16">
    <location>
        <position position="39"/>
    </location>
    <ligand>
        <name>(2R)-3-phosphoglycerate</name>
        <dbReference type="ChEBI" id="CHEBI:58272"/>
    </ligand>
</feature>
<dbReference type="InterPro" id="IPR036043">
    <property type="entry name" value="Phosphoglycerate_kinase_sf"/>
</dbReference>
<dbReference type="GO" id="GO:0004618">
    <property type="term" value="F:phosphoglycerate kinase activity"/>
    <property type="evidence" value="ECO:0007669"/>
    <property type="project" value="UniProtKB-EC"/>
</dbReference>
<evidence type="ECO:0000256" key="8">
    <source>
        <dbReference type="ARBA" id="ARBA00016471"/>
    </source>
</evidence>
<gene>
    <name evidence="20" type="ORF">B0J11DRAFT_483616</name>
</gene>
<comment type="subunit">
    <text evidence="6 19">Monomer.</text>
</comment>
<dbReference type="FunFam" id="3.40.50.1260:FF:000031">
    <property type="entry name" value="Phosphoglycerate kinase 1"/>
    <property type="match status" value="1"/>
</dbReference>
<evidence type="ECO:0000256" key="5">
    <source>
        <dbReference type="ARBA" id="ARBA00008982"/>
    </source>
</evidence>
<dbReference type="Pfam" id="PF00162">
    <property type="entry name" value="PGK"/>
    <property type="match status" value="1"/>
</dbReference>
<dbReference type="PROSITE" id="PS00111">
    <property type="entry name" value="PGLYCERATE_KINASE"/>
    <property type="match status" value="1"/>
</dbReference>
<evidence type="ECO:0000256" key="19">
    <source>
        <dbReference type="RuleBase" id="RU000696"/>
    </source>
</evidence>
<keyword evidence="10" id="KW-0479">Metal-binding</keyword>
<dbReference type="Proteomes" id="UP000700596">
    <property type="component" value="Unassembled WGS sequence"/>
</dbReference>
<feature type="binding site" evidence="17">
    <location>
        <position position="344"/>
    </location>
    <ligand>
        <name>ATP</name>
        <dbReference type="ChEBI" id="CHEBI:30616"/>
    </ligand>
</feature>
<dbReference type="Gene3D" id="3.40.50.1260">
    <property type="entry name" value="Phosphoglycerate kinase, N-terminal domain"/>
    <property type="match status" value="3"/>
</dbReference>
<keyword evidence="13 17" id="KW-0067">ATP-binding</keyword>
<comment type="catalytic activity">
    <reaction evidence="1 18">
        <text>(2R)-3-phosphoglycerate + ATP = (2R)-3-phospho-glyceroyl phosphate + ADP</text>
        <dbReference type="Rhea" id="RHEA:14801"/>
        <dbReference type="ChEBI" id="CHEBI:30616"/>
        <dbReference type="ChEBI" id="CHEBI:57604"/>
        <dbReference type="ChEBI" id="CHEBI:58272"/>
        <dbReference type="ChEBI" id="CHEBI:456216"/>
        <dbReference type="EC" id="2.7.2.3"/>
    </reaction>
</comment>
<protein>
    <recommendedName>
        <fullName evidence="8 18">Phosphoglycerate kinase</fullName>
        <ecNumber evidence="7 18">2.7.2.3</ecNumber>
    </recommendedName>
</protein>
<dbReference type="PRINTS" id="PR00477">
    <property type="entry name" value="PHGLYCKINASE"/>
</dbReference>
<comment type="similarity">
    <text evidence="5 18">Belongs to the phosphoglycerate kinase family.</text>
</comment>
<evidence type="ECO:0000256" key="9">
    <source>
        <dbReference type="ARBA" id="ARBA00022679"/>
    </source>
</evidence>
<feature type="binding site" evidence="16">
    <location>
        <begin position="63"/>
        <end position="66"/>
    </location>
    <ligand>
        <name>substrate</name>
    </ligand>
</feature>
<evidence type="ECO:0000256" key="17">
    <source>
        <dbReference type="PIRSR" id="PIRSR000724-2"/>
    </source>
</evidence>
<comment type="pathway">
    <text evidence="4">Carbohydrate degradation; glycolysis; pyruvate from D-glyceraldehyde 3-phosphate: step 2/5.</text>
</comment>
<dbReference type="InterPro" id="IPR015824">
    <property type="entry name" value="Phosphoglycerate_kinase_N"/>
</dbReference>
<dbReference type="GO" id="GO:0005524">
    <property type="term" value="F:ATP binding"/>
    <property type="evidence" value="ECO:0007669"/>
    <property type="project" value="UniProtKB-KW"/>
</dbReference>
<dbReference type="EMBL" id="JAGMWT010000004">
    <property type="protein sequence ID" value="KAH7130754.1"/>
    <property type="molecule type" value="Genomic_DNA"/>
</dbReference>
<feature type="binding site" evidence="17">
    <location>
        <position position="220"/>
    </location>
    <ligand>
        <name>ATP</name>
        <dbReference type="ChEBI" id="CHEBI:30616"/>
    </ligand>
</feature>
<feature type="binding site" evidence="16">
    <location>
        <position position="171"/>
    </location>
    <ligand>
        <name>(2R)-3-phosphoglycerate</name>
        <dbReference type="ChEBI" id="CHEBI:58272"/>
    </ligand>
</feature>
<keyword evidence="12 18" id="KW-0418">Kinase</keyword>
<name>A0A9P9E4Z8_9PLEO</name>
<feature type="binding site" evidence="17">
    <location>
        <position position="313"/>
    </location>
    <ligand>
        <name>ATP</name>
        <dbReference type="ChEBI" id="CHEBI:30616"/>
    </ligand>
</feature>
<evidence type="ECO:0000256" key="6">
    <source>
        <dbReference type="ARBA" id="ARBA00011245"/>
    </source>
</evidence>
<dbReference type="PANTHER" id="PTHR11406">
    <property type="entry name" value="PHOSPHOGLYCERATE KINASE"/>
    <property type="match status" value="1"/>
</dbReference>
<dbReference type="GO" id="GO:0043531">
    <property type="term" value="F:ADP binding"/>
    <property type="evidence" value="ECO:0007669"/>
    <property type="project" value="TreeGrafter"/>
</dbReference>
<keyword evidence="14" id="KW-0460">Magnesium</keyword>
<evidence type="ECO:0000256" key="3">
    <source>
        <dbReference type="ARBA" id="ARBA00004496"/>
    </source>
</evidence>
<reference evidence="20" key="1">
    <citation type="journal article" date="2021" name="Nat. Commun.">
        <title>Genetic determinants of endophytism in the Arabidopsis root mycobiome.</title>
        <authorList>
            <person name="Mesny F."/>
            <person name="Miyauchi S."/>
            <person name="Thiergart T."/>
            <person name="Pickel B."/>
            <person name="Atanasova L."/>
            <person name="Karlsson M."/>
            <person name="Huettel B."/>
            <person name="Barry K.W."/>
            <person name="Haridas S."/>
            <person name="Chen C."/>
            <person name="Bauer D."/>
            <person name="Andreopoulos W."/>
            <person name="Pangilinan J."/>
            <person name="LaButti K."/>
            <person name="Riley R."/>
            <person name="Lipzen A."/>
            <person name="Clum A."/>
            <person name="Drula E."/>
            <person name="Henrissat B."/>
            <person name="Kohler A."/>
            <person name="Grigoriev I.V."/>
            <person name="Martin F.M."/>
            <person name="Hacquard S."/>
        </authorList>
    </citation>
    <scope>NUCLEOTIDE SEQUENCE</scope>
    <source>
        <strain evidence="20">MPI-CAGE-CH-0243</strain>
    </source>
</reference>
<dbReference type="PIRSF" id="PIRSF000724">
    <property type="entry name" value="Pgk"/>
    <property type="match status" value="1"/>
</dbReference>
<keyword evidence="11" id="KW-0547">Nucleotide-binding</keyword>
<dbReference type="InterPro" id="IPR001576">
    <property type="entry name" value="Phosphoglycerate_kinase"/>
</dbReference>
<evidence type="ECO:0000256" key="15">
    <source>
        <dbReference type="ARBA" id="ARBA00023152"/>
    </source>
</evidence>
<evidence type="ECO:0000256" key="14">
    <source>
        <dbReference type="ARBA" id="ARBA00022842"/>
    </source>
</evidence>
<evidence type="ECO:0000313" key="21">
    <source>
        <dbReference type="Proteomes" id="UP000700596"/>
    </source>
</evidence>
<dbReference type="GO" id="GO:0006096">
    <property type="term" value="P:glycolytic process"/>
    <property type="evidence" value="ECO:0007669"/>
    <property type="project" value="UniProtKB-KW"/>
</dbReference>
<dbReference type="OrthoDB" id="275353at2759"/>
<organism evidence="20 21">
    <name type="scientific">Dendryphion nanum</name>
    <dbReference type="NCBI Taxonomy" id="256645"/>
    <lineage>
        <taxon>Eukaryota</taxon>
        <taxon>Fungi</taxon>
        <taxon>Dikarya</taxon>
        <taxon>Ascomycota</taxon>
        <taxon>Pezizomycotina</taxon>
        <taxon>Dothideomycetes</taxon>
        <taxon>Pleosporomycetidae</taxon>
        <taxon>Pleosporales</taxon>
        <taxon>Torulaceae</taxon>
        <taxon>Dendryphion</taxon>
    </lineage>
</organism>
<comment type="cofactor">
    <cofactor evidence="2">
        <name>Mg(2+)</name>
        <dbReference type="ChEBI" id="CHEBI:18420"/>
    </cofactor>
</comment>
<keyword evidence="9 18" id="KW-0808">Transferase</keyword>
<dbReference type="EC" id="2.7.2.3" evidence="7 18"/>
<dbReference type="AlphaFoldDB" id="A0A9P9E4Z8"/>
<feature type="binding site" evidence="16">
    <location>
        <position position="123"/>
    </location>
    <ligand>
        <name>(2R)-3-phosphoglycerate</name>
        <dbReference type="ChEBI" id="CHEBI:58272"/>
    </ligand>
</feature>
<evidence type="ECO:0000256" key="11">
    <source>
        <dbReference type="ARBA" id="ARBA00022741"/>
    </source>
</evidence>
<feature type="binding site" evidence="17">
    <location>
        <begin position="373"/>
        <end position="376"/>
    </location>
    <ligand>
        <name>ATP</name>
        <dbReference type="ChEBI" id="CHEBI:30616"/>
    </ligand>
</feature>
<proteinExistence type="inferred from homology"/>
<dbReference type="GO" id="GO:0046872">
    <property type="term" value="F:metal ion binding"/>
    <property type="evidence" value="ECO:0007669"/>
    <property type="project" value="UniProtKB-KW"/>
</dbReference>
<dbReference type="SUPFAM" id="SSF53748">
    <property type="entry name" value="Phosphoglycerate kinase"/>
    <property type="match status" value="1"/>
</dbReference>
<sequence>MSLSNKLSITDVDLKGKRVLVRVDFNVPLDGDKITNNQRIVGALPTIKYAVEHGAKAVILMSHLGRPDGKPNPKYSLAPVVPELEKLLGGKKVIFTKDSVGKEVEDTVNSASDGQIILLENLRFHAEEEGSSKDAEGKKVKADKAKVDEFRKGLTALGDIFINDAFGTAHRAHSSMVGVDLPQKASGFLVKKELEYFAKALENPARPFLAILGGAKVSDKIQLIDNLLGKVDSLIVCGGMAFTFKKTLENVSIGNSLFDEAGSKTVKDLVEKAKKNNVKIVLPVDYITADNFAKDAKTGYAEDKDGIPDGWMGLDCGEKSIKLYKEAIDEAKTILWNGPPGVFEFEAFANGTKKTLDNAVAAAQNGKIVIIGGGDTATVAAKYGVEDKLSHVSTGGGASLELLEGKDLPGVSALSSK</sequence>
<keyword evidence="21" id="KW-1185">Reference proteome</keyword>
<dbReference type="GO" id="GO:0005829">
    <property type="term" value="C:cytosol"/>
    <property type="evidence" value="ECO:0007669"/>
    <property type="project" value="TreeGrafter"/>
</dbReference>
<evidence type="ECO:0000256" key="10">
    <source>
        <dbReference type="ARBA" id="ARBA00022723"/>
    </source>
</evidence>
<evidence type="ECO:0000256" key="12">
    <source>
        <dbReference type="ARBA" id="ARBA00022777"/>
    </source>
</evidence>